<dbReference type="AlphaFoldDB" id="A0A318EDC1"/>
<accession>A0A318EDC1</accession>
<name>A0A318EDC1_9GAMM</name>
<protein>
    <recommendedName>
        <fullName evidence="4">Outer membrane protein with beta-barrel domain</fullName>
    </recommendedName>
</protein>
<comment type="caution">
    <text evidence="2">The sequence shown here is derived from an EMBL/GenBank/DDBJ whole genome shotgun (WGS) entry which is preliminary data.</text>
</comment>
<sequence>MKLKIAVAAGLLAVANTAMAEEMYFSARVGPTLGMYQQDATFVIADADTGDVIVEGQSDDSWETAYGAQVGASAAYGNFFGDIGIEFLAVDSDADLDRTDVLVSLGYLIGQHWSAFVGYRKGMQGDGFFDDDTFNESGFFLGAGIGGVEVGDFVVGSSLAYNFSEAKDFPFEGEEFDYEGISFKLSGSLKSMPQHSLQFRYQRFTGDSSDVQPVDVDGDGVPDGNLRLDVDLTESYMQLTYLYSF</sequence>
<dbReference type="EMBL" id="QICN01000003">
    <property type="protein sequence ID" value="PXV69624.1"/>
    <property type="molecule type" value="Genomic_DNA"/>
</dbReference>
<keyword evidence="3" id="KW-1185">Reference proteome</keyword>
<dbReference type="Proteomes" id="UP000248330">
    <property type="component" value="Unassembled WGS sequence"/>
</dbReference>
<dbReference type="RefSeq" id="WP_110264547.1">
    <property type="nucleotide sequence ID" value="NZ_CAKZQT010000021.1"/>
</dbReference>
<evidence type="ECO:0000313" key="3">
    <source>
        <dbReference type="Proteomes" id="UP000248330"/>
    </source>
</evidence>
<organism evidence="2 3">
    <name type="scientific">Sinimarinibacterium flocculans</name>
    <dbReference type="NCBI Taxonomy" id="985250"/>
    <lineage>
        <taxon>Bacteria</taxon>
        <taxon>Pseudomonadati</taxon>
        <taxon>Pseudomonadota</taxon>
        <taxon>Gammaproteobacteria</taxon>
        <taxon>Nevskiales</taxon>
        <taxon>Nevskiaceae</taxon>
        <taxon>Sinimarinibacterium</taxon>
    </lineage>
</organism>
<feature type="signal peptide" evidence="1">
    <location>
        <begin position="1"/>
        <end position="20"/>
    </location>
</feature>
<evidence type="ECO:0000313" key="2">
    <source>
        <dbReference type="EMBL" id="PXV69624.1"/>
    </source>
</evidence>
<dbReference type="OrthoDB" id="6383591at2"/>
<feature type="chain" id="PRO_5016444867" description="Outer membrane protein with beta-barrel domain" evidence="1">
    <location>
        <begin position="21"/>
        <end position="245"/>
    </location>
</feature>
<evidence type="ECO:0000256" key="1">
    <source>
        <dbReference type="SAM" id="SignalP"/>
    </source>
</evidence>
<keyword evidence="1" id="KW-0732">Signal</keyword>
<gene>
    <name evidence="2" type="ORF">C8D93_103198</name>
</gene>
<reference evidence="2 3" key="1">
    <citation type="submission" date="2018-04" db="EMBL/GenBank/DDBJ databases">
        <title>Genomic Encyclopedia of Type Strains, Phase IV (KMG-IV): sequencing the most valuable type-strain genomes for metagenomic binning, comparative biology and taxonomic classification.</title>
        <authorList>
            <person name="Goeker M."/>
        </authorList>
    </citation>
    <scope>NUCLEOTIDE SEQUENCE [LARGE SCALE GENOMIC DNA]</scope>
    <source>
        <strain evidence="2 3">DSM 104150</strain>
    </source>
</reference>
<proteinExistence type="predicted"/>
<evidence type="ECO:0008006" key="4">
    <source>
        <dbReference type="Google" id="ProtNLM"/>
    </source>
</evidence>